<dbReference type="CDD" id="cd05369">
    <property type="entry name" value="TER_DECR_SDR_a"/>
    <property type="match status" value="1"/>
</dbReference>
<evidence type="ECO:0000256" key="7">
    <source>
        <dbReference type="ARBA" id="ARBA00023002"/>
    </source>
</evidence>
<accession>A0A160T0W8</accession>
<comment type="pathway">
    <text evidence="2">Lipid metabolism.</text>
</comment>
<name>A0A160T0W8_9CHLR</name>
<dbReference type="InterPro" id="IPR036291">
    <property type="entry name" value="NAD(P)-bd_dom_sf"/>
</dbReference>
<dbReference type="GO" id="GO:0006633">
    <property type="term" value="P:fatty acid biosynthetic process"/>
    <property type="evidence" value="ECO:0007669"/>
    <property type="project" value="UniProtKB-KW"/>
</dbReference>
<feature type="domain" description="Ketoreductase" evidence="21">
    <location>
        <begin position="17"/>
        <end position="174"/>
    </location>
</feature>
<gene>
    <name evidence="22" type="ORF">CFX0092_A1266</name>
</gene>
<evidence type="ECO:0000256" key="17">
    <source>
        <dbReference type="ARBA" id="ARBA00049108"/>
    </source>
</evidence>
<evidence type="ECO:0000256" key="8">
    <source>
        <dbReference type="ARBA" id="ARBA00023098"/>
    </source>
</evidence>
<comment type="catalytic activity">
    <reaction evidence="16">
        <text>(2E)-tetradecenoyl-CoA + NADPH + H(+) = tetradecanoyl-CoA + NADP(+)</text>
        <dbReference type="Rhea" id="RHEA:44968"/>
        <dbReference type="ChEBI" id="CHEBI:15378"/>
        <dbReference type="ChEBI" id="CHEBI:57385"/>
        <dbReference type="ChEBI" id="CHEBI:57783"/>
        <dbReference type="ChEBI" id="CHEBI:58349"/>
        <dbReference type="ChEBI" id="CHEBI:61405"/>
    </reaction>
    <physiologicalReaction direction="left-to-right" evidence="16">
        <dbReference type="Rhea" id="RHEA:44969"/>
    </physiologicalReaction>
</comment>
<dbReference type="OrthoDB" id="146370at2"/>
<dbReference type="KEGG" id="pbf:CFX0092_A1266"/>
<keyword evidence="3" id="KW-0444">Lipid biosynthesis</keyword>
<comment type="catalytic activity">
    <reaction evidence="17">
        <text>(2E)-hexenoyl-CoA + NADPH + H(+) = hexanoyl-CoA + NADP(+)</text>
        <dbReference type="Rhea" id="RHEA:44956"/>
        <dbReference type="ChEBI" id="CHEBI:15378"/>
        <dbReference type="ChEBI" id="CHEBI:57783"/>
        <dbReference type="ChEBI" id="CHEBI:58349"/>
        <dbReference type="ChEBI" id="CHEBI:62077"/>
        <dbReference type="ChEBI" id="CHEBI:62620"/>
    </reaction>
    <physiologicalReaction direction="left-to-right" evidence="17">
        <dbReference type="Rhea" id="RHEA:44957"/>
    </physiologicalReaction>
</comment>
<dbReference type="EMBL" id="LN890655">
    <property type="protein sequence ID" value="CUS03144.2"/>
    <property type="molecule type" value="Genomic_DNA"/>
</dbReference>
<keyword evidence="7" id="KW-0560">Oxidoreductase</keyword>
<keyword evidence="9" id="KW-0576">Peroxisome</keyword>
<reference evidence="22" key="1">
    <citation type="submission" date="2016-01" db="EMBL/GenBank/DDBJ databases">
        <authorList>
            <person name="Mcilroy J.S."/>
            <person name="Karst M S."/>
            <person name="Albertsen M."/>
        </authorList>
    </citation>
    <scope>NUCLEOTIDE SEQUENCE</scope>
    <source>
        <strain evidence="22">Cfx-K</strain>
    </source>
</reference>
<dbReference type="Pfam" id="PF13561">
    <property type="entry name" value="adh_short_C2"/>
    <property type="match status" value="1"/>
</dbReference>
<dbReference type="RefSeq" id="WP_095042680.1">
    <property type="nucleotide sequence ID" value="NZ_LN890655.1"/>
</dbReference>
<evidence type="ECO:0000256" key="11">
    <source>
        <dbReference type="ARBA" id="ARBA00037124"/>
    </source>
</evidence>
<dbReference type="FunFam" id="3.40.50.720:FF:000084">
    <property type="entry name" value="Short-chain dehydrogenase reductase"/>
    <property type="match status" value="1"/>
</dbReference>
<keyword evidence="4" id="KW-0597">Phosphoprotein</keyword>
<dbReference type="SMART" id="SM00822">
    <property type="entry name" value="PKS_KR"/>
    <property type="match status" value="1"/>
</dbReference>
<evidence type="ECO:0000256" key="12">
    <source>
        <dbReference type="ARBA" id="ARBA00038622"/>
    </source>
</evidence>
<evidence type="ECO:0000259" key="21">
    <source>
        <dbReference type="SMART" id="SM00822"/>
    </source>
</evidence>
<evidence type="ECO:0000256" key="20">
    <source>
        <dbReference type="ARBA" id="ARBA00049559"/>
    </source>
</evidence>
<evidence type="ECO:0000313" key="22">
    <source>
        <dbReference type="EMBL" id="CUS03144.2"/>
    </source>
</evidence>
<dbReference type="Gene3D" id="3.40.50.720">
    <property type="entry name" value="NAD(P)-binding Rossmann-like Domain"/>
    <property type="match status" value="1"/>
</dbReference>
<evidence type="ECO:0000256" key="16">
    <source>
        <dbReference type="ARBA" id="ARBA00048686"/>
    </source>
</evidence>
<evidence type="ECO:0000256" key="13">
    <source>
        <dbReference type="ARBA" id="ARBA00038849"/>
    </source>
</evidence>
<keyword evidence="8" id="KW-0443">Lipid metabolism</keyword>
<keyword evidence="5" id="KW-0276">Fatty acid metabolism</keyword>
<comment type="subcellular location">
    <subcellularLocation>
        <location evidence="1">Peroxisome</location>
    </subcellularLocation>
</comment>
<dbReference type="Proteomes" id="UP000215027">
    <property type="component" value="Chromosome I"/>
</dbReference>
<proteinExistence type="predicted"/>
<dbReference type="PANTHER" id="PTHR24317:SF7">
    <property type="entry name" value="PEROXISOMAL TRANS-2-ENOYL-COA REDUCTASE"/>
    <property type="match status" value="1"/>
</dbReference>
<keyword evidence="10" id="KW-0275">Fatty acid biosynthesis</keyword>
<comment type="catalytic activity">
    <reaction evidence="20">
        <text>(2E)-octenoyl-CoA + NADPH + H(+) = octanoyl-CoA + NADP(+)</text>
        <dbReference type="Rhea" id="RHEA:44952"/>
        <dbReference type="ChEBI" id="CHEBI:15378"/>
        <dbReference type="ChEBI" id="CHEBI:57386"/>
        <dbReference type="ChEBI" id="CHEBI:57783"/>
        <dbReference type="ChEBI" id="CHEBI:58349"/>
        <dbReference type="ChEBI" id="CHEBI:62242"/>
    </reaction>
    <physiologicalReaction direction="left-to-right" evidence="20">
        <dbReference type="Rhea" id="RHEA:44953"/>
    </physiologicalReaction>
</comment>
<evidence type="ECO:0000256" key="1">
    <source>
        <dbReference type="ARBA" id="ARBA00004275"/>
    </source>
</evidence>
<keyword evidence="6" id="KW-0521">NADP</keyword>
<dbReference type="SUPFAM" id="SSF51735">
    <property type="entry name" value="NAD(P)-binding Rossmann-fold domains"/>
    <property type="match status" value="1"/>
</dbReference>
<evidence type="ECO:0000256" key="14">
    <source>
        <dbReference type="ARBA" id="ARBA00041063"/>
    </source>
</evidence>
<dbReference type="AlphaFoldDB" id="A0A160T0W8"/>
<dbReference type="PANTHER" id="PTHR24317">
    <property type="entry name" value="PEROXISOMAL TRANS-2-ENOYL-COA REDUCTASE"/>
    <property type="match status" value="1"/>
</dbReference>
<evidence type="ECO:0000256" key="3">
    <source>
        <dbReference type="ARBA" id="ARBA00022516"/>
    </source>
</evidence>
<comment type="catalytic activity">
    <reaction evidence="15">
        <text>(2E)-dodecenoyl-CoA + NADPH + H(+) = dodecanoyl-CoA + NADP(+)</text>
        <dbReference type="Rhea" id="RHEA:44964"/>
        <dbReference type="ChEBI" id="CHEBI:15378"/>
        <dbReference type="ChEBI" id="CHEBI:57330"/>
        <dbReference type="ChEBI" id="CHEBI:57375"/>
        <dbReference type="ChEBI" id="CHEBI:57783"/>
        <dbReference type="ChEBI" id="CHEBI:58349"/>
    </reaction>
    <physiologicalReaction direction="left-to-right" evidence="15">
        <dbReference type="Rhea" id="RHEA:44965"/>
    </physiologicalReaction>
</comment>
<evidence type="ECO:0000256" key="10">
    <source>
        <dbReference type="ARBA" id="ARBA00023160"/>
    </source>
</evidence>
<comment type="subunit">
    <text evidence="12">Interacts with PEX5, probably required to target it into peroxisomes.</text>
</comment>
<evidence type="ECO:0000256" key="5">
    <source>
        <dbReference type="ARBA" id="ARBA00022832"/>
    </source>
</evidence>
<evidence type="ECO:0000256" key="18">
    <source>
        <dbReference type="ARBA" id="ARBA00049251"/>
    </source>
</evidence>
<evidence type="ECO:0000256" key="15">
    <source>
        <dbReference type="ARBA" id="ARBA00047570"/>
    </source>
</evidence>
<protein>
    <recommendedName>
        <fullName evidence="14">Peroxisomal trans-2-enoyl-CoA reductase</fullName>
        <ecNumber evidence="13">1.3.1.38</ecNumber>
    </recommendedName>
</protein>
<keyword evidence="23" id="KW-1185">Reference proteome</keyword>
<evidence type="ECO:0000256" key="19">
    <source>
        <dbReference type="ARBA" id="ARBA00049386"/>
    </source>
</evidence>
<dbReference type="PRINTS" id="PR00081">
    <property type="entry name" value="GDHRDH"/>
</dbReference>
<comment type="function">
    <text evidence="11">Participates in chain elongation of fatty acids. Catalyzes the reduction of trans-2-enoyl-CoAs of varying chain lengths from 6:1 to 16:1, having maximum activity with 10:1 CoA. Has no 2,4-dienoyl-CoA reductase activity.</text>
</comment>
<evidence type="ECO:0000256" key="9">
    <source>
        <dbReference type="ARBA" id="ARBA00023140"/>
    </source>
</evidence>
<dbReference type="InterPro" id="IPR057326">
    <property type="entry name" value="KR_dom"/>
</dbReference>
<evidence type="ECO:0000313" key="23">
    <source>
        <dbReference type="Proteomes" id="UP000215027"/>
    </source>
</evidence>
<organism evidence="22 23">
    <name type="scientific">Candidatus Promineifilum breve</name>
    <dbReference type="NCBI Taxonomy" id="1806508"/>
    <lineage>
        <taxon>Bacteria</taxon>
        <taxon>Bacillati</taxon>
        <taxon>Chloroflexota</taxon>
        <taxon>Ardenticatenia</taxon>
        <taxon>Candidatus Promineifilales</taxon>
        <taxon>Candidatus Promineifilaceae</taxon>
        <taxon>Candidatus Promineifilum</taxon>
    </lineage>
</organism>
<evidence type="ECO:0000256" key="2">
    <source>
        <dbReference type="ARBA" id="ARBA00005189"/>
    </source>
</evidence>
<sequence length="286" mass="30442">MTVTYHSIFRPGLFDGQTILVTGGGTGIGRAVAHELAALGAHVVLAARTLENLEQVAAEIHAAGGAASHFVCNIREEEQVAALFDFVLAERGALHGLVNNAGGQFVSPAEMISLKGWRAVVETNLTGTFLMCREAFNRHMSAHGGVIVNMLIEMWRGFPGMAHSAAARAGIENLTKTLAVEWARAGVRVNAVAPGLISSSGLERYPEAVRPMIEQNIRDIPMKRMGTEAEVSAAIVFLLSPAAAFISGESIKIDGAGSLWRKTWEVGEHNHAPAAYDGFSEDSVES</sequence>
<dbReference type="InterPro" id="IPR002347">
    <property type="entry name" value="SDR_fam"/>
</dbReference>
<dbReference type="EC" id="1.3.1.38" evidence="13"/>
<comment type="catalytic activity">
    <reaction evidence="18">
        <text>a (2E)-enoyl-CoA + NADPH + H(+) = a 2,3-saturated acyl-CoA + NADP(+)</text>
        <dbReference type="Rhea" id="RHEA:33763"/>
        <dbReference type="ChEBI" id="CHEBI:15378"/>
        <dbReference type="ChEBI" id="CHEBI:57783"/>
        <dbReference type="ChEBI" id="CHEBI:58349"/>
        <dbReference type="ChEBI" id="CHEBI:58856"/>
        <dbReference type="ChEBI" id="CHEBI:65111"/>
        <dbReference type="EC" id="1.3.1.38"/>
    </reaction>
    <physiologicalReaction direction="left-to-right" evidence="18">
        <dbReference type="Rhea" id="RHEA:33764"/>
    </physiologicalReaction>
</comment>
<evidence type="ECO:0000256" key="6">
    <source>
        <dbReference type="ARBA" id="ARBA00022857"/>
    </source>
</evidence>
<evidence type="ECO:0000256" key="4">
    <source>
        <dbReference type="ARBA" id="ARBA00022553"/>
    </source>
</evidence>
<comment type="catalytic activity">
    <reaction evidence="19">
        <text>(2E)-decenoyl-CoA + NADPH + H(+) = decanoyl-CoA + NADP(+)</text>
        <dbReference type="Rhea" id="RHEA:44960"/>
        <dbReference type="ChEBI" id="CHEBI:15378"/>
        <dbReference type="ChEBI" id="CHEBI:57783"/>
        <dbReference type="ChEBI" id="CHEBI:58349"/>
        <dbReference type="ChEBI" id="CHEBI:61406"/>
        <dbReference type="ChEBI" id="CHEBI:61430"/>
    </reaction>
    <physiologicalReaction direction="left-to-right" evidence="19">
        <dbReference type="Rhea" id="RHEA:44961"/>
    </physiologicalReaction>
</comment>
<dbReference type="InterPro" id="IPR052388">
    <property type="entry name" value="Peroxisomal_t2-enoyl-CoA_red"/>
</dbReference>
<dbReference type="GO" id="GO:0019166">
    <property type="term" value="F:trans-2-enoyl-CoA reductase (NADPH) activity"/>
    <property type="evidence" value="ECO:0007669"/>
    <property type="project" value="UniProtKB-EC"/>
</dbReference>